<dbReference type="PANTHER" id="PTHR13423">
    <property type="entry name" value="OUT AT FIRST"/>
    <property type="match status" value="1"/>
</dbReference>
<comment type="similarity">
    <text evidence="1">Belongs to the OAF family.</text>
</comment>
<accession>A0A8C0ATN3</accession>
<evidence type="ECO:0000313" key="6">
    <source>
        <dbReference type="Proteomes" id="UP000694555"/>
    </source>
</evidence>
<protein>
    <recommendedName>
        <fullName evidence="2">Out at first protein homolog</fullName>
    </recommendedName>
</protein>
<dbReference type="InterPro" id="IPR053894">
    <property type="entry name" value="OAF_N"/>
</dbReference>
<dbReference type="Pfam" id="PF22873">
    <property type="entry name" value="OAF_C"/>
    <property type="match status" value="1"/>
</dbReference>
<evidence type="ECO:0000259" key="4">
    <source>
        <dbReference type="Pfam" id="PF22873"/>
    </source>
</evidence>
<feature type="domain" description="Out at first C-terminal" evidence="4">
    <location>
        <begin position="215"/>
        <end position="283"/>
    </location>
</feature>
<evidence type="ECO:0000256" key="1">
    <source>
        <dbReference type="ARBA" id="ARBA00005786"/>
    </source>
</evidence>
<evidence type="ECO:0000256" key="2">
    <source>
        <dbReference type="ARBA" id="ARBA00021639"/>
    </source>
</evidence>
<dbReference type="AlphaFoldDB" id="A0A8C0ATN3"/>
<dbReference type="Ensembl" id="ENSBJAT00000007104.1">
    <property type="protein sequence ID" value="ENSBJAP00000006900.1"/>
    <property type="gene ID" value="ENSBJAG00000004920.1"/>
</dbReference>
<dbReference type="InterPro" id="IPR026315">
    <property type="entry name" value="Oaf"/>
</dbReference>
<sequence length="285" mass="32827">MWDVTWQQFVLATVGLRKPLLLYRHQLLCCRLLGGIEAGTTPLCSGSRSMRPLTSFFWLEPSSLTLTSRFTLLMPNIYDSHSVYLSLFQEVKIFRALILGELERGQSQFQALCFVTRLHRNEIIPSESMAKLRQKNPRTVRQAEEVRGLEHLSMDVAVNFSKGAQLSSHIHNVCAEAKEAIYTREEDVKFWLEKGVDGSMFEVLPQTSDLPDLQRCKLCADRWKPCICSYSLSIEWYPCMLKYCKSRDAGGKVSSYKCGIRSCQKGYTFDYYVPQKQLCLWDEET</sequence>
<organism evidence="5 6">
    <name type="scientific">Buteo japonicus</name>
    <dbReference type="NCBI Taxonomy" id="224669"/>
    <lineage>
        <taxon>Eukaryota</taxon>
        <taxon>Metazoa</taxon>
        <taxon>Chordata</taxon>
        <taxon>Craniata</taxon>
        <taxon>Vertebrata</taxon>
        <taxon>Euteleostomi</taxon>
        <taxon>Archelosauria</taxon>
        <taxon>Archosauria</taxon>
        <taxon>Dinosauria</taxon>
        <taxon>Saurischia</taxon>
        <taxon>Theropoda</taxon>
        <taxon>Coelurosauria</taxon>
        <taxon>Aves</taxon>
        <taxon>Neognathae</taxon>
        <taxon>Neoaves</taxon>
        <taxon>Telluraves</taxon>
        <taxon>Accipitrimorphae</taxon>
        <taxon>Accipitriformes</taxon>
        <taxon>Accipitridae</taxon>
        <taxon>Accipitrinae</taxon>
        <taxon>Buteo</taxon>
    </lineage>
</organism>
<dbReference type="InterPro" id="IPR053897">
    <property type="entry name" value="Oaf_C"/>
</dbReference>
<evidence type="ECO:0000313" key="5">
    <source>
        <dbReference type="Ensembl" id="ENSBJAP00000006900.1"/>
    </source>
</evidence>
<proteinExistence type="inferred from homology"/>
<keyword evidence="6" id="KW-1185">Reference proteome</keyword>
<evidence type="ECO:0000259" key="3">
    <source>
        <dbReference type="Pfam" id="PF14941"/>
    </source>
</evidence>
<dbReference type="Pfam" id="PF14941">
    <property type="entry name" value="OAF_N"/>
    <property type="match status" value="1"/>
</dbReference>
<feature type="domain" description="Out at first protein BRICHOS-like" evidence="3">
    <location>
        <begin position="89"/>
        <end position="191"/>
    </location>
</feature>
<dbReference type="Proteomes" id="UP000694555">
    <property type="component" value="Unplaced"/>
</dbReference>
<dbReference type="PANTHER" id="PTHR13423:SF2">
    <property type="entry name" value="OUT AT FIRST PROTEIN HOMOLOG"/>
    <property type="match status" value="1"/>
</dbReference>
<reference evidence="5" key="1">
    <citation type="submission" date="2025-08" db="UniProtKB">
        <authorList>
            <consortium name="Ensembl"/>
        </authorList>
    </citation>
    <scope>IDENTIFICATION</scope>
</reference>
<reference evidence="5" key="2">
    <citation type="submission" date="2025-09" db="UniProtKB">
        <authorList>
            <consortium name="Ensembl"/>
        </authorList>
    </citation>
    <scope>IDENTIFICATION</scope>
</reference>
<name>A0A8C0ATN3_9AVES</name>